<feature type="compositionally biased region" description="Basic and acidic residues" evidence="1">
    <location>
        <begin position="286"/>
        <end position="296"/>
    </location>
</feature>
<keyword evidence="3" id="KW-1185">Reference proteome</keyword>
<dbReference type="Proteomes" id="UP000266723">
    <property type="component" value="Unassembled WGS sequence"/>
</dbReference>
<evidence type="ECO:0000313" key="3">
    <source>
        <dbReference type="Proteomes" id="UP000266723"/>
    </source>
</evidence>
<protein>
    <submittedName>
        <fullName evidence="2">Uncharacterized protein</fullName>
    </submittedName>
</protein>
<feature type="region of interest" description="Disordered" evidence="1">
    <location>
        <begin position="262"/>
        <end position="296"/>
    </location>
</feature>
<accession>A0ABQ7D4D6</accession>
<name>A0ABQ7D4D6_BRACR</name>
<dbReference type="EMBL" id="QGKV02000759">
    <property type="protein sequence ID" value="KAF3567248.1"/>
    <property type="molecule type" value="Genomic_DNA"/>
</dbReference>
<gene>
    <name evidence="2" type="ORF">DY000_02014656</name>
</gene>
<reference evidence="2 3" key="1">
    <citation type="journal article" date="2020" name="BMC Genomics">
        <title>Intraspecific diversification of the crop wild relative Brassica cretica Lam. using demographic model selection.</title>
        <authorList>
            <person name="Kioukis A."/>
            <person name="Michalopoulou V.A."/>
            <person name="Briers L."/>
            <person name="Pirintsos S."/>
            <person name="Studholme D.J."/>
            <person name="Pavlidis P."/>
            <person name="Sarris P.F."/>
        </authorList>
    </citation>
    <scope>NUCLEOTIDE SEQUENCE [LARGE SCALE GENOMIC DNA]</scope>
    <source>
        <strain evidence="3">cv. PFS-1207/04</strain>
    </source>
</reference>
<sequence length="296" mass="32810">MRAGWSRVTSLSNLLLIPPFPFPFPCAQDYLAALLFPCSRSVQISPPFSLVSRSRSRSRLRWSVSIPTSSHDSVYSFMLECQDGPTCCNSDSHVGAGGGRTLERGTLPGQAGTRRDIRWSRVTSLSNLLLIPPFPFPFPCAQDFSDDHGAGREYLIPSWLDPIYTQTQRTIMGRVRPHRGHPFLKFHPQTKEFEWKEKPAPGTEGTPVTPVEEPERKKRGRPRKSSTLKETITEGSSEPCGCDVLVQMVQKPHTVKDNLEEYMDTAKKCKPKPTSSGADAVGSGSEADRVSPHLCG</sequence>
<feature type="region of interest" description="Disordered" evidence="1">
    <location>
        <begin position="192"/>
        <end position="236"/>
    </location>
</feature>
<organism evidence="2 3">
    <name type="scientific">Brassica cretica</name>
    <name type="common">Mustard</name>
    <dbReference type="NCBI Taxonomy" id="69181"/>
    <lineage>
        <taxon>Eukaryota</taxon>
        <taxon>Viridiplantae</taxon>
        <taxon>Streptophyta</taxon>
        <taxon>Embryophyta</taxon>
        <taxon>Tracheophyta</taxon>
        <taxon>Spermatophyta</taxon>
        <taxon>Magnoliopsida</taxon>
        <taxon>eudicotyledons</taxon>
        <taxon>Gunneridae</taxon>
        <taxon>Pentapetalae</taxon>
        <taxon>rosids</taxon>
        <taxon>malvids</taxon>
        <taxon>Brassicales</taxon>
        <taxon>Brassicaceae</taxon>
        <taxon>Brassiceae</taxon>
        <taxon>Brassica</taxon>
    </lineage>
</organism>
<evidence type="ECO:0000313" key="2">
    <source>
        <dbReference type="EMBL" id="KAF3567248.1"/>
    </source>
</evidence>
<proteinExistence type="predicted"/>
<feature type="compositionally biased region" description="Basic residues" evidence="1">
    <location>
        <begin position="217"/>
        <end position="226"/>
    </location>
</feature>
<comment type="caution">
    <text evidence="2">The sequence shown here is derived from an EMBL/GenBank/DDBJ whole genome shotgun (WGS) entry which is preliminary data.</text>
</comment>
<feature type="compositionally biased region" description="Low complexity" evidence="1">
    <location>
        <begin position="201"/>
        <end position="211"/>
    </location>
</feature>
<evidence type="ECO:0000256" key="1">
    <source>
        <dbReference type="SAM" id="MobiDB-lite"/>
    </source>
</evidence>